<comment type="caution">
    <text evidence="1">The sequence shown here is derived from an EMBL/GenBank/DDBJ whole genome shotgun (WGS) entry which is preliminary data.</text>
</comment>
<keyword evidence="2" id="KW-1185">Reference proteome</keyword>
<sequence length="413" mass="47033">MSIHIAVICSSDFADRLKQIEKELPSIRLDYYLYRIPQDSAEIIRTIKPCDAVFFSGSLSYLFAKKEVECLPIPSHYLQQDETSIATTLLSITKKHEIPIQKISIDLIEPQIINSVLGDIGFIFLPKIYQIDETSDVKAIINFHHNLYESNQTSLAVTSMQLVFEKLQQLNIPVIRMIDPRSSIIKGILETKNKAEFAKSQLAKIAVGYIQFRANNLPTESDLLNFANFFKSELIEIAPHLYMIYSTQGDVLNIFDYLTEKEWINISSKPFKVAFGFGIDIQDATHNAKDALQFAKVNTAYIITDEKKLLGPYPHSVRQVQLQASEPKLAEIAKQTTLSPANVSRVIQFSRTHNSTEFTAHDLEVFLQVSRRTTERILKKLVDTGFAKIVGEEMTYQQGRPRAVYELNFPTYV</sequence>
<dbReference type="AlphaFoldDB" id="A0A3N9U715"/>
<dbReference type="OrthoDB" id="4986073at2"/>
<organism evidence="1 2">
    <name type="scientific">Lysinibacillus composti</name>
    <dbReference type="NCBI Taxonomy" id="720633"/>
    <lineage>
        <taxon>Bacteria</taxon>
        <taxon>Bacillati</taxon>
        <taxon>Bacillota</taxon>
        <taxon>Bacilli</taxon>
        <taxon>Bacillales</taxon>
        <taxon>Bacillaceae</taxon>
        <taxon>Lysinibacillus</taxon>
    </lineage>
</organism>
<gene>
    <name evidence="1" type="ORF">EBB45_17955</name>
</gene>
<accession>A0A3N9U715</accession>
<reference evidence="1 2" key="1">
    <citation type="journal article" date="2013" name="J. Microbiol.">
        <title>Lysinibacillus chungkukjangi sp. nov., isolated from Chungkukjang, Korean fermented soybean food.</title>
        <authorList>
            <person name="Kim S.J."/>
            <person name="Jang Y.H."/>
            <person name="Hamada M."/>
            <person name="Ahn J.H."/>
            <person name="Weon H.Y."/>
            <person name="Suzuki K."/>
            <person name="Whang K.S."/>
            <person name="Kwon S.W."/>
        </authorList>
    </citation>
    <scope>NUCLEOTIDE SEQUENCE [LARGE SCALE GENOMIC DNA]</scope>
    <source>
        <strain evidence="1 2">MCCC 1A12701</strain>
    </source>
</reference>
<evidence type="ECO:0000313" key="1">
    <source>
        <dbReference type="EMBL" id="RQW72389.1"/>
    </source>
</evidence>
<protein>
    <recommendedName>
        <fullName evidence="3">Transcriptional regulator</fullName>
    </recommendedName>
</protein>
<dbReference type="RefSeq" id="WP_124766729.1">
    <property type="nucleotide sequence ID" value="NZ_JAFBDY010000026.1"/>
</dbReference>
<evidence type="ECO:0000313" key="2">
    <source>
        <dbReference type="Proteomes" id="UP000274033"/>
    </source>
</evidence>
<dbReference type="EMBL" id="RRCT01000026">
    <property type="protein sequence ID" value="RQW72389.1"/>
    <property type="molecule type" value="Genomic_DNA"/>
</dbReference>
<evidence type="ECO:0008006" key="3">
    <source>
        <dbReference type="Google" id="ProtNLM"/>
    </source>
</evidence>
<dbReference type="Proteomes" id="UP000274033">
    <property type="component" value="Unassembled WGS sequence"/>
</dbReference>
<name>A0A3N9U715_9BACI</name>
<proteinExistence type="predicted"/>